<proteinExistence type="predicted"/>
<evidence type="ECO:0000313" key="1">
    <source>
        <dbReference type="EMBL" id="KAJ3028848.1"/>
    </source>
</evidence>
<organism evidence="1 2">
    <name type="scientific">Rhizophlyctis rosea</name>
    <dbReference type="NCBI Taxonomy" id="64517"/>
    <lineage>
        <taxon>Eukaryota</taxon>
        <taxon>Fungi</taxon>
        <taxon>Fungi incertae sedis</taxon>
        <taxon>Chytridiomycota</taxon>
        <taxon>Chytridiomycota incertae sedis</taxon>
        <taxon>Chytridiomycetes</taxon>
        <taxon>Rhizophlyctidales</taxon>
        <taxon>Rhizophlyctidaceae</taxon>
        <taxon>Rhizophlyctis</taxon>
    </lineage>
</organism>
<dbReference type="EMBL" id="JADGJD010002761">
    <property type="protein sequence ID" value="KAJ3028848.1"/>
    <property type="molecule type" value="Genomic_DNA"/>
</dbReference>
<reference evidence="1" key="1">
    <citation type="submission" date="2020-05" db="EMBL/GenBank/DDBJ databases">
        <title>Phylogenomic resolution of chytrid fungi.</title>
        <authorList>
            <person name="Stajich J.E."/>
            <person name="Amses K."/>
            <person name="Simmons R."/>
            <person name="Seto K."/>
            <person name="Myers J."/>
            <person name="Bonds A."/>
            <person name="Quandt C.A."/>
            <person name="Barry K."/>
            <person name="Liu P."/>
            <person name="Grigoriev I."/>
            <person name="Longcore J.E."/>
            <person name="James T.Y."/>
        </authorList>
    </citation>
    <scope>NUCLEOTIDE SEQUENCE</scope>
    <source>
        <strain evidence="1">JEL0318</strain>
    </source>
</reference>
<gene>
    <name evidence="1" type="ORF">HK097_005887</name>
</gene>
<dbReference type="AlphaFoldDB" id="A0AAD5S080"/>
<sequence length="360" mass="39728">MTVSPGTLPPVFALRSHTGKYLQTSPFSRTSLSEFRSPLFTKCDNNNRQILHYHHGPVIVKDKQHDQEFSLEVVLQEGHDRCLLKCVDLGAMSSEDKFVGADVYNELLVGEEDSVMEAFHVHAIVAVESVVISAQSILSKRYDIAYEEEKGVTYQPAGDAQPFDARLDSISESLAQIHIDVAKQKLDFGILFGIAYPGPLDPKTQTPTSPPYAKTPIPTLLSLLHDSTHSVPYSIAQARAHLTKNPTVRLPLLSFSMHLTSLTLALITEDKKFAILPSPEESEKKEEDSPGGKLPLLPLHDPVGFGKRLHEYVKGLVEEHKVRTVLVGGEYTPLEGYGSWSGRFGEFGKRVECVVASGED</sequence>
<comment type="caution">
    <text evidence="1">The sequence shown here is derived from an EMBL/GenBank/DDBJ whole genome shotgun (WGS) entry which is preliminary data.</text>
</comment>
<evidence type="ECO:0000313" key="2">
    <source>
        <dbReference type="Proteomes" id="UP001212841"/>
    </source>
</evidence>
<protein>
    <submittedName>
        <fullName evidence="1">Uncharacterized protein</fullName>
    </submittedName>
</protein>
<feature type="non-terminal residue" evidence="1">
    <location>
        <position position="1"/>
    </location>
</feature>
<name>A0AAD5S080_9FUNG</name>
<accession>A0AAD5S080</accession>
<dbReference type="Proteomes" id="UP001212841">
    <property type="component" value="Unassembled WGS sequence"/>
</dbReference>
<keyword evidence="2" id="KW-1185">Reference proteome</keyword>